<protein>
    <submittedName>
        <fullName evidence="1">Uncharacterized protein</fullName>
    </submittedName>
</protein>
<dbReference type="EMBL" id="QGQD01000023">
    <property type="protein sequence ID" value="TLD02005.1"/>
    <property type="molecule type" value="Genomic_DNA"/>
</dbReference>
<dbReference type="STRING" id="180332.GCA_000797495_00371"/>
<evidence type="ECO:0000313" key="1">
    <source>
        <dbReference type="EMBL" id="TLD02005.1"/>
    </source>
</evidence>
<accession>A0A4U8QAE6</accession>
<comment type="caution">
    <text evidence="1">The sequence shown here is derived from an EMBL/GenBank/DDBJ whole genome shotgun (WGS) entry which is preliminary data.</text>
</comment>
<sequence length="58" mass="6536">MKFADFTFANAYDIIGSNSSGAAGTDGLLWGKPVRMDYTKDIKRKEVMVFGFYKHHTT</sequence>
<dbReference type="AlphaFoldDB" id="A0A4U8QAE6"/>
<gene>
    <name evidence="1" type="ORF">DSM106044_01042</name>
</gene>
<organism evidence="1 2">
    <name type="scientific">Robinsoniella peoriensis</name>
    <dbReference type="NCBI Taxonomy" id="180332"/>
    <lineage>
        <taxon>Bacteria</taxon>
        <taxon>Bacillati</taxon>
        <taxon>Bacillota</taxon>
        <taxon>Clostridia</taxon>
        <taxon>Lachnospirales</taxon>
        <taxon>Lachnospiraceae</taxon>
        <taxon>Robinsoniella</taxon>
    </lineage>
</organism>
<dbReference type="RefSeq" id="WP_160295794.1">
    <property type="nucleotide sequence ID" value="NZ_JTGN01000004.1"/>
</dbReference>
<reference evidence="1 2" key="1">
    <citation type="journal article" date="2019" name="Anaerobe">
        <title>Detection of Robinsoniella peoriensis in multiple bone samples of a trauma patient.</title>
        <authorList>
            <person name="Schrottner P."/>
            <person name="Hartwich K."/>
            <person name="Bunk B."/>
            <person name="Schober I."/>
            <person name="Helbig S."/>
            <person name="Rudolph W.W."/>
            <person name="Gunzer F."/>
        </authorList>
    </citation>
    <scope>NUCLEOTIDE SEQUENCE [LARGE SCALE GENOMIC DNA]</scope>
    <source>
        <strain evidence="1 2">DSM 106044</strain>
    </source>
</reference>
<keyword evidence="2" id="KW-1185">Reference proteome</keyword>
<name>A0A4U8QAE6_9FIRM</name>
<evidence type="ECO:0000313" key="2">
    <source>
        <dbReference type="Proteomes" id="UP000306509"/>
    </source>
</evidence>
<dbReference type="Proteomes" id="UP000306509">
    <property type="component" value="Unassembled WGS sequence"/>
</dbReference>
<proteinExistence type="predicted"/>